<dbReference type="InterPro" id="IPR009915">
    <property type="entry name" value="NnrU_dom"/>
</dbReference>
<dbReference type="PANTHER" id="PTHR35988:SF2">
    <property type="entry name" value="15-CIS-ZETA-CAROTENE ISOMERASE, CHLOROPLASTIC"/>
    <property type="match status" value="1"/>
</dbReference>
<dbReference type="GO" id="GO:0090471">
    <property type="term" value="F:9,15,9'-tri-cis-zeta-carotene isomerase activity"/>
    <property type="evidence" value="ECO:0007669"/>
    <property type="project" value="TreeGrafter"/>
</dbReference>
<evidence type="ECO:0000256" key="4">
    <source>
        <dbReference type="ARBA" id="ARBA00023136"/>
    </source>
</evidence>
<feature type="transmembrane region" description="Helical" evidence="5">
    <location>
        <begin position="334"/>
        <end position="353"/>
    </location>
</feature>
<feature type="transmembrane region" description="Helical" evidence="5">
    <location>
        <begin position="90"/>
        <end position="109"/>
    </location>
</feature>
<feature type="domain" description="NnrU" evidence="6">
    <location>
        <begin position="137"/>
        <end position="353"/>
    </location>
</feature>
<evidence type="ECO:0000256" key="1">
    <source>
        <dbReference type="ARBA" id="ARBA00004141"/>
    </source>
</evidence>
<proteinExistence type="predicted"/>
<keyword evidence="4 5" id="KW-0472">Membrane</keyword>
<evidence type="ECO:0000256" key="2">
    <source>
        <dbReference type="ARBA" id="ARBA00022692"/>
    </source>
</evidence>
<keyword evidence="3 5" id="KW-1133">Transmembrane helix</keyword>
<keyword evidence="2 5" id="KW-0812">Transmembrane</keyword>
<dbReference type="Gene3D" id="1.20.120.1630">
    <property type="match status" value="1"/>
</dbReference>
<sequence length="362" mass="40324">MLAVRTKLARPLCPASTHTVPCQPRVRLHPRAPVGFSHDAINTVSLKPSFDVRRRDGVCYAADDGAAEPAPLVGEDAAAFSVEQQTTKSWTLFTVLLTVVLGAIYLVWIQPGVGLADDYLGAIEALSNDNPEQAIVIILGIFALFHSGLAGLRPRGEAIIGARAYRVLFALGSLPLAIVAIVFFINHRYDGTPLWDIRGMPGVHSLVWLLNFISFYFLYPSTFNILEVAAVDKPKLHLWETGIMRITRHPQMVGQGIWCLAHTLWIGNSFMITTSAALMVHHLFGCWHGDRRLDDKYGEAFQKVKSRTSIMPFQAIWEGRQQLPPDFYKEFLRVPYAAVTAFTLGAYFVHPLMQSASFYLGW</sequence>
<accession>A0A7R9V9V4</accession>
<feature type="transmembrane region" description="Helical" evidence="5">
    <location>
        <begin position="164"/>
        <end position="185"/>
    </location>
</feature>
<dbReference type="GO" id="GO:0009507">
    <property type="term" value="C:chloroplast"/>
    <property type="evidence" value="ECO:0007669"/>
    <property type="project" value="TreeGrafter"/>
</dbReference>
<dbReference type="EMBL" id="HBEC01019421">
    <property type="protein sequence ID" value="CAD8289098.1"/>
    <property type="molecule type" value="Transcribed_RNA"/>
</dbReference>
<reference evidence="7" key="1">
    <citation type="submission" date="2021-01" db="EMBL/GenBank/DDBJ databases">
        <authorList>
            <person name="Corre E."/>
            <person name="Pelletier E."/>
            <person name="Niang G."/>
            <person name="Scheremetjew M."/>
            <person name="Finn R."/>
            <person name="Kale V."/>
            <person name="Holt S."/>
            <person name="Cochrane G."/>
            <person name="Meng A."/>
            <person name="Brown T."/>
            <person name="Cohen L."/>
        </authorList>
    </citation>
    <scope>NUCLEOTIDE SEQUENCE</scope>
    <source>
        <strain evidence="7">CCMP219</strain>
    </source>
</reference>
<dbReference type="AlphaFoldDB" id="A0A7R9V9V4"/>
<protein>
    <recommendedName>
        <fullName evidence="6">NnrU domain-containing protein</fullName>
    </recommendedName>
</protein>
<gene>
    <name evidence="7" type="ORF">CEUR00632_LOCUS9137</name>
</gene>
<comment type="subcellular location">
    <subcellularLocation>
        <location evidence="1">Membrane</location>
        <topology evidence="1">Multi-pass membrane protein</topology>
    </subcellularLocation>
</comment>
<evidence type="ECO:0000256" key="3">
    <source>
        <dbReference type="ARBA" id="ARBA00022989"/>
    </source>
</evidence>
<feature type="transmembrane region" description="Helical" evidence="5">
    <location>
        <begin position="205"/>
        <end position="226"/>
    </location>
</feature>
<name>A0A7R9V9V4_9CHLO</name>
<feature type="transmembrane region" description="Helical" evidence="5">
    <location>
        <begin position="134"/>
        <end position="152"/>
    </location>
</feature>
<evidence type="ECO:0000259" key="6">
    <source>
        <dbReference type="Pfam" id="PF07298"/>
    </source>
</evidence>
<evidence type="ECO:0000313" key="7">
    <source>
        <dbReference type="EMBL" id="CAD8289098.1"/>
    </source>
</evidence>
<dbReference type="GO" id="GO:0016120">
    <property type="term" value="P:carotene biosynthetic process"/>
    <property type="evidence" value="ECO:0007669"/>
    <property type="project" value="TreeGrafter"/>
</dbReference>
<dbReference type="GO" id="GO:0016020">
    <property type="term" value="C:membrane"/>
    <property type="evidence" value="ECO:0007669"/>
    <property type="project" value="UniProtKB-SubCell"/>
</dbReference>
<organism evidence="7">
    <name type="scientific">Chlamydomonas euryale</name>
    <dbReference type="NCBI Taxonomy" id="1486919"/>
    <lineage>
        <taxon>Eukaryota</taxon>
        <taxon>Viridiplantae</taxon>
        <taxon>Chlorophyta</taxon>
        <taxon>core chlorophytes</taxon>
        <taxon>Chlorophyceae</taxon>
        <taxon>CS clade</taxon>
        <taxon>Chlamydomonadales</taxon>
        <taxon>Chlamydomonadaceae</taxon>
        <taxon>Chlamydomonas</taxon>
    </lineage>
</organism>
<dbReference type="Pfam" id="PF07298">
    <property type="entry name" value="NnrU"/>
    <property type="match status" value="1"/>
</dbReference>
<dbReference type="PANTHER" id="PTHR35988">
    <property type="entry name" value="15-CIS-ZETA-CAROTENE ISOMERASE, CHLOROPLASTIC"/>
    <property type="match status" value="1"/>
</dbReference>
<evidence type="ECO:0000256" key="5">
    <source>
        <dbReference type="SAM" id="Phobius"/>
    </source>
</evidence>